<dbReference type="AlphaFoldDB" id="A0A537LJL5"/>
<dbReference type="InterPro" id="IPR028082">
    <property type="entry name" value="Peripla_BP_I"/>
</dbReference>
<dbReference type="Gene3D" id="3.40.50.2300">
    <property type="match status" value="2"/>
</dbReference>
<dbReference type="PANTHER" id="PTHR30483:SF6">
    <property type="entry name" value="PERIPLASMIC BINDING PROTEIN OF ABC TRANSPORTER FOR NATURAL AMINO ACIDS"/>
    <property type="match status" value="1"/>
</dbReference>
<feature type="chain" id="PRO_5022033132" evidence="3">
    <location>
        <begin position="26"/>
        <end position="423"/>
    </location>
</feature>
<dbReference type="PANTHER" id="PTHR30483">
    <property type="entry name" value="LEUCINE-SPECIFIC-BINDING PROTEIN"/>
    <property type="match status" value="1"/>
</dbReference>
<feature type="domain" description="Leucine-binding protein" evidence="4">
    <location>
        <begin position="39"/>
        <end position="367"/>
    </location>
</feature>
<comment type="caution">
    <text evidence="5">The sequence shown here is derived from an EMBL/GenBank/DDBJ whole genome shotgun (WGS) entry which is preliminary data.</text>
</comment>
<proteinExistence type="inferred from homology"/>
<sequence>MDGIVMPRTVVAISLVLAMGAAAGAAGSALHHSVQGGAPIVIGAVYPTGGGQGPGGTEEFRGAAMAAEYANHAGGWQGRPIELHLEHADSWDAAPFAVERLANRGITVVVGSYGSTISRPAAEMASRLGLVFWETGAVGQLGMAASSPLVFRFAPTGESLGRAAVAFVREQLAPRLRVRRRLRYTVAYVDDVYGRAVAGGAQEEIRTSGLILAAALPYALPGADYVDLAGRIAQARTDVLVVAAYLDDAVAMRRALVLAKVPLLAGIGTSSSYCHMVFGEILGPDAVGLFASDKPDGDVLRTDALSADAVAALQWVRQEYRRRYGQGVSAPVLEGFAGGLALFRYVLPNAQTLTPEAVARAAGQIRLPPGALPNGSGLFFAPSGHSDAGANLNATSVIWEWVRPKTRAVVWPPAFSTHPIVVR</sequence>
<evidence type="ECO:0000313" key="5">
    <source>
        <dbReference type="EMBL" id="TMJ08170.1"/>
    </source>
</evidence>
<reference evidence="5 6" key="1">
    <citation type="journal article" date="2019" name="Nat. Microbiol.">
        <title>Mediterranean grassland soil C-N compound turnover is dependent on rainfall and depth, and is mediated by genomically divergent microorganisms.</title>
        <authorList>
            <person name="Diamond S."/>
            <person name="Andeer P.F."/>
            <person name="Li Z."/>
            <person name="Crits-Christoph A."/>
            <person name="Burstein D."/>
            <person name="Anantharaman K."/>
            <person name="Lane K.R."/>
            <person name="Thomas B.C."/>
            <person name="Pan C."/>
            <person name="Northen T.R."/>
            <person name="Banfield J.F."/>
        </authorList>
    </citation>
    <scope>NUCLEOTIDE SEQUENCE [LARGE SCALE GENOMIC DNA]</scope>
    <source>
        <strain evidence="5">NP_1</strain>
    </source>
</reference>
<evidence type="ECO:0000313" key="6">
    <source>
        <dbReference type="Proteomes" id="UP000315217"/>
    </source>
</evidence>
<protein>
    <submittedName>
        <fullName evidence="5">Amino acid ABC transporter substrate-binding protein</fullName>
    </submittedName>
</protein>
<dbReference type="InterPro" id="IPR028081">
    <property type="entry name" value="Leu-bd"/>
</dbReference>
<dbReference type="InterPro" id="IPR051010">
    <property type="entry name" value="BCAA_transport"/>
</dbReference>
<accession>A0A537LJL5</accession>
<evidence type="ECO:0000256" key="2">
    <source>
        <dbReference type="ARBA" id="ARBA00022729"/>
    </source>
</evidence>
<name>A0A537LJL5_9BACT</name>
<evidence type="ECO:0000256" key="1">
    <source>
        <dbReference type="ARBA" id="ARBA00010062"/>
    </source>
</evidence>
<gene>
    <name evidence="5" type="ORF">E6G98_12610</name>
</gene>
<evidence type="ECO:0000259" key="4">
    <source>
        <dbReference type="Pfam" id="PF13458"/>
    </source>
</evidence>
<keyword evidence="2 3" id="KW-0732">Signal</keyword>
<comment type="similarity">
    <text evidence="1">Belongs to the leucine-binding protein family.</text>
</comment>
<dbReference type="EMBL" id="VBAI01000210">
    <property type="protein sequence ID" value="TMJ08170.1"/>
    <property type="molecule type" value="Genomic_DNA"/>
</dbReference>
<evidence type="ECO:0000256" key="3">
    <source>
        <dbReference type="SAM" id="SignalP"/>
    </source>
</evidence>
<organism evidence="5 6">
    <name type="scientific">Candidatus Segetimicrobium genomatis</name>
    <dbReference type="NCBI Taxonomy" id="2569760"/>
    <lineage>
        <taxon>Bacteria</taxon>
        <taxon>Bacillati</taxon>
        <taxon>Candidatus Sysuimicrobiota</taxon>
        <taxon>Candidatus Sysuimicrobiia</taxon>
        <taxon>Candidatus Sysuimicrobiales</taxon>
        <taxon>Candidatus Segetimicrobiaceae</taxon>
        <taxon>Candidatus Segetimicrobium</taxon>
    </lineage>
</organism>
<feature type="signal peptide" evidence="3">
    <location>
        <begin position="1"/>
        <end position="25"/>
    </location>
</feature>
<dbReference type="Proteomes" id="UP000315217">
    <property type="component" value="Unassembled WGS sequence"/>
</dbReference>
<dbReference type="Pfam" id="PF13458">
    <property type="entry name" value="Peripla_BP_6"/>
    <property type="match status" value="1"/>
</dbReference>
<dbReference type="SUPFAM" id="SSF53822">
    <property type="entry name" value="Periplasmic binding protein-like I"/>
    <property type="match status" value="1"/>
</dbReference>